<dbReference type="InterPro" id="IPR007159">
    <property type="entry name" value="SpoVT-AbrB_dom"/>
</dbReference>
<comment type="caution">
    <text evidence="2">The sequence shown here is derived from an EMBL/GenBank/DDBJ whole genome shotgun (WGS) entry which is preliminary data.</text>
</comment>
<organism evidence="2 3">
    <name type="scientific">Spiribacter salinus</name>
    <dbReference type="NCBI Taxonomy" id="1335746"/>
    <lineage>
        <taxon>Bacteria</taxon>
        <taxon>Pseudomonadati</taxon>
        <taxon>Pseudomonadota</taxon>
        <taxon>Gammaproteobacteria</taxon>
        <taxon>Chromatiales</taxon>
        <taxon>Ectothiorhodospiraceae</taxon>
        <taxon>Spiribacter</taxon>
    </lineage>
</organism>
<dbReference type="EMBL" id="VIFK01000645">
    <property type="protein sequence ID" value="TQE92568.1"/>
    <property type="molecule type" value="Genomic_DNA"/>
</dbReference>
<proteinExistence type="predicted"/>
<name>A0A540V773_9GAMM</name>
<protein>
    <submittedName>
        <fullName evidence="2">AbrB/MazE/SpoVT family DNA-binding domain-containing protein</fullName>
    </submittedName>
</protein>
<evidence type="ECO:0000259" key="1">
    <source>
        <dbReference type="SMART" id="SM00966"/>
    </source>
</evidence>
<dbReference type="Gene3D" id="2.10.260.10">
    <property type="match status" value="1"/>
</dbReference>
<dbReference type="SMART" id="SM00966">
    <property type="entry name" value="SpoVT_AbrB"/>
    <property type="match status" value="1"/>
</dbReference>
<dbReference type="NCBIfam" id="TIGR01439">
    <property type="entry name" value="lp_hng_hel_AbrB"/>
    <property type="match status" value="1"/>
</dbReference>
<sequence length="76" mass="8513">MSQIVKITTKGQTTIPQEIRLALHVEPGDFVSWEMVEEGIARVRRVQPLDLDYLNAVQGTLGEWAGDADEAAYRDL</sequence>
<dbReference type="Pfam" id="PF04014">
    <property type="entry name" value="MazE_antitoxin"/>
    <property type="match status" value="1"/>
</dbReference>
<reference evidence="2 3" key="1">
    <citation type="submission" date="2019-06" db="EMBL/GenBank/DDBJ databases">
        <title>Metagenome assembled Genome of Spiribacter salinus SL48-SHIP from the microbial mat of Salt Lake 48 (Novosibirsk region, Russia).</title>
        <authorList>
            <person name="Shipova A."/>
            <person name="Rozanov A.S."/>
            <person name="Bryanskaya A.V."/>
            <person name="Peltek S.E."/>
        </authorList>
    </citation>
    <scope>NUCLEOTIDE SEQUENCE [LARGE SCALE GENOMIC DNA]</scope>
    <source>
        <strain evidence="2">SL48-SHIP-2</strain>
    </source>
</reference>
<gene>
    <name evidence="2" type="ORF">FKY71_19780</name>
</gene>
<dbReference type="SUPFAM" id="SSF89447">
    <property type="entry name" value="AbrB/MazE/MraZ-like"/>
    <property type="match status" value="1"/>
</dbReference>
<dbReference type="Proteomes" id="UP000315400">
    <property type="component" value="Unassembled WGS sequence"/>
</dbReference>
<dbReference type="AlphaFoldDB" id="A0A540V773"/>
<keyword evidence="2" id="KW-0238">DNA-binding</keyword>
<dbReference type="InterPro" id="IPR037914">
    <property type="entry name" value="SpoVT-AbrB_sf"/>
</dbReference>
<evidence type="ECO:0000313" key="3">
    <source>
        <dbReference type="Proteomes" id="UP000315400"/>
    </source>
</evidence>
<evidence type="ECO:0000313" key="2">
    <source>
        <dbReference type="EMBL" id="TQE92568.1"/>
    </source>
</evidence>
<accession>A0A540V773</accession>
<dbReference type="GO" id="GO:0003677">
    <property type="term" value="F:DNA binding"/>
    <property type="evidence" value="ECO:0007669"/>
    <property type="project" value="UniProtKB-KW"/>
</dbReference>
<feature type="domain" description="SpoVT-AbrB" evidence="1">
    <location>
        <begin position="5"/>
        <end position="51"/>
    </location>
</feature>